<organism evidence="1 2">
    <name type="scientific">Cucurbita argyrosperma subsp. sororia</name>
    <dbReference type="NCBI Taxonomy" id="37648"/>
    <lineage>
        <taxon>Eukaryota</taxon>
        <taxon>Viridiplantae</taxon>
        <taxon>Streptophyta</taxon>
        <taxon>Embryophyta</taxon>
        <taxon>Tracheophyta</taxon>
        <taxon>Spermatophyta</taxon>
        <taxon>Magnoliopsida</taxon>
        <taxon>eudicotyledons</taxon>
        <taxon>Gunneridae</taxon>
        <taxon>Pentapetalae</taxon>
        <taxon>rosids</taxon>
        <taxon>fabids</taxon>
        <taxon>Cucurbitales</taxon>
        <taxon>Cucurbitaceae</taxon>
        <taxon>Cucurbiteae</taxon>
        <taxon>Cucurbita</taxon>
    </lineage>
</organism>
<evidence type="ECO:0000313" key="1">
    <source>
        <dbReference type="EMBL" id="KAG6575830.1"/>
    </source>
</evidence>
<dbReference type="EMBL" id="JAGKQH010000017">
    <property type="protein sequence ID" value="KAG6575830.1"/>
    <property type="molecule type" value="Genomic_DNA"/>
</dbReference>
<keyword evidence="2" id="KW-1185">Reference proteome</keyword>
<protein>
    <submittedName>
        <fullName evidence="1">Uncharacterized protein</fullName>
    </submittedName>
</protein>
<gene>
    <name evidence="1" type="ORF">SDJN03_26469</name>
</gene>
<proteinExistence type="predicted"/>
<sequence>MAGDWTMIKKLEDADMNGLLQLREDDEDADIRANLFNWWPRSKVRDLKRVVGSEVRIILYDVNMDQAIQTTMRWLGMARYHIEWDIQNKPYSSGDDMLMFWDLRYNRLAYKIIQTYYPEISDACSGTY</sequence>
<dbReference type="Proteomes" id="UP000685013">
    <property type="component" value="Chromosome 17"/>
</dbReference>
<comment type="caution">
    <text evidence="1">The sequence shown here is derived from an EMBL/GenBank/DDBJ whole genome shotgun (WGS) entry which is preliminary data.</text>
</comment>
<reference evidence="1 2" key="1">
    <citation type="journal article" date="2021" name="Hortic Res">
        <title>The domestication of Cucurbita argyrosperma as revealed by the genome of its wild relative.</title>
        <authorList>
            <person name="Barrera-Redondo J."/>
            <person name="Sanchez-de la Vega G."/>
            <person name="Aguirre-Liguori J.A."/>
            <person name="Castellanos-Morales G."/>
            <person name="Gutierrez-Guerrero Y.T."/>
            <person name="Aguirre-Dugua X."/>
            <person name="Aguirre-Planter E."/>
            <person name="Tenaillon M.I."/>
            <person name="Lira-Saade R."/>
            <person name="Eguiarte L.E."/>
        </authorList>
    </citation>
    <scope>NUCLEOTIDE SEQUENCE [LARGE SCALE GENOMIC DNA]</scope>
    <source>
        <strain evidence="1">JBR-2021</strain>
    </source>
</reference>
<dbReference type="AlphaFoldDB" id="A0AAV6M6X7"/>
<evidence type="ECO:0000313" key="2">
    <source>
        <dbReference type="Proteomes" id="UP000685013"/>
    </source>
</evidence>
<feature type="non-terminal residue" evidence="1">
    <location>
        <position position="1"/>
    </location>
</feature>
<accession>A0AAV6M6X7</accession>
<name>A0AAV6M6X7_9ROSI</name>